<reference evidence="1" key="1">
    <citation type="submission" date="2020-11" db="EMBL/GenBank/DDBJ databases">
        <authorList>
            <person name="Tran Van P."/>
        </authorList>
    </citation>
    <scope>NUCLEOTIDE SEQUENCE</scope>
</reference>
<dbReference type="InterPro" id="IPR001245">
    <property type="entry name" value="Ser-Thr/Tyr_kinase_cat_dom"/>
</dbReference>
<gene>
    <name evidence="1" type="ORF">CTOB1V02_LOCUS9516</name>
</gene>
<evidence type="ECO:0000313" key="1">
    <source>
        <dbReference type="EMBL" id="CAD7231670.1"/>
    </source>
</evidence>
<dbReference type="Gene3D" id="1.10.510.10">
    <property type="entry name" value="Transferase(Phosphotransferase) domain 1"/>
    <property type="match status" value="1"/>
</dbReference>
<proteinExistence type="predicted"/>
<dbReference type="Pfam" id="PF07714">
    <property type="entry name" value="PK_Tyr_Ser-Thr"/>
    <property type="match status" value="1"/>
</dbReference>
<dbReference type="SUPFAM" id="SSF56112">
    <property type="entry name" value="Protein kinase-like (PK-like)"/>
    <property type="match status" value="1"/>
</dbReference>
<dbReference type="InterPro" id="IPR011009">
    <property type="entry name" value="Kinase-like_dom_sf"/>
</dbReference>
<name>A0A7R8WHB4_9CRUS</name>
<dbReference type="EMBL" id="OB663764">
    <property type="protein sequence ID" value="CAD7231670.1"/>
    <property type="molecule type" value="Genomic_DNA"/>
</dbReference>
<dbReference type="AlphaFoldDB" id="A0A7R8WHB4"/>
<protein>
    <submittedName>
        <fullName evidence="1">Uncharacterized protein</fullName>
    </submittedName>
</protein>
<dbReference type="GO" id="GO:0004672">
    <property type="term" value="F:protein kinase activity"/>
    <property type="evidence" value="ECO:0007669"/>
    <property type="project" value="InterPro"/>
</dbReference>
<accession>A0A7R8WHB4</accession>
<sequence>MQMLGRFQAFRQLGHENLCAYIDLIRGKHERVYLISEHCAWNALDQFERLVSWPIPACSSFMVGIASGIKCLQRNWISYRNLPLGEVLINRYGKPRLTSYEVWYITFAGTTVPFPMG</sequence>
<dbReference type="OrthoDB" id="1668230at2759"/>
<organism evidence="1">
    <name type="scientific">Cyprideis torosa</name>
    <dbReference type="NCBI Taxonomy" id="163714"/>
    <lineage>
        <taxon>Eukaryota</taxon>
        <taxon>Metazoa</taxon>
        <taxon>Ecdysozoa</taxon>
        <taxon>Arthropoda</taxon>
        <taxon>Crustacea</taxon>
        <taxon>Oligostraca</taxon>
        <taxon>Ostracoda</taxon>
        <taxon>Podocopa</taxon>
        <taxon>Podocopida</taxon>
        <taxon>Cytherocopina</taxon>
        <taxon>Cytheroidea</taxon>
        <taxon>Cytherideidae</taxon>
        <taxon>Cyprideis</taxon>
    </lineage>
</organism>